<reference evidence="1" key="2">
    <citation type="journal article" date="2022" name="Microbiol. Resour. Announc.">
        <title>Metagenome Sequencing to Explore Phylogenomics of Terrestrial Cyanobacteria.</title>
        <authorList>
            <person name="Ward R.D."/>
            <person name="Stajich J.E."/>
            <person name="Johansen J.R."/>
            <person name="Huntemann M."/>
            <person name="Clum A."/>
            <person name="Foster B."/>
            <person name="Foster B."/>
            <person name="Roux S."/>
            <person name="Palaniappan K."/>
            <person name="Varghese N."/>
            <person name="Mukherjee S."/>
            <person name="Reddy T.B.K."/>
            <person name="Daum C."/>
            <person name="Copeland A."/>
            <person name="Chen I.A."/>
            <person name="Ivanova N.N."/>
            <person name="Kyrpides N.C."/>
            <person name="Shapiro N."/>
            <person name="Eloe-Fadrosh E.A."/>
            <person name="Pietrasiak N."/>
        </authorList>
    </citation>
    <scope>NUCLEOTIDE SEQUENCE</scope>
    <source>
        <strain evidence="1">HA4357-MV3</strain>
    </source>
</reference>
<organism evidence="1 2">
    <name type="scientific">Pelatocladus maniniholoensis HA4357-MV3</name>
    <dbReference type="NCBI Taxonomy" id="1117104"/>
    <lineage>
        <taxon>Bacteria</taxon>
        <taxon>Bacillati</taxon>
        <taxon>Cyanobacteriota</taxon>
        <taxon>Cyanophyceae</taxon>
        <taxon>Nostocales</taxon>
        <taxon>Nostocaceae</taxon>
        <taxon>Pelatocladus</taxon>
    </lineage>
</organism>
<name>A0A9E3HC44_9NOST</name>
<reference evidence="1" key="1">
    <citation type="submission" date="2021-05" db="EMBL/GenBank/DDBJ databases">
        <authorList>
            <person name="Pietrasiak N."/>
            <person name="Ward R."/>
            <person name="Stajich J.E."/>
            <person name="Kurbessoian T."/>
        </authorList>
    </citation>
    <scope>NUCLEOTIDE SEQUENCE</scope>
    <source>
        <strain evidence="1">HA4357-MV3</strain>
    </source>
</reference>
<comment type="caution">
    <text evidence="1">The sequence shown here is derived from an EMBL/GenBank/DDBJ whole genome shotgun (WGS) entry which is preliminary data.</text>
</comment>
<protein>
    <submittedName>
        <fullName evidence="1">Uncharacterized protein</fullName>
    </submittedName>
</protein>
<sequence>MGFHNYFADEKPEAEPTVISAFEIPSRVSEIFNTLWEDDHHKKLIEGLKATDKPSFQKQNAINRQIAKRKAEVVTTIFQDFIGDIETLNPAIPEFKQKSCWYSYTTTHPIHKSIVVDNEHRDLYTQVHREYAQKFIQLGDNIINDTPVMRSGDGRRAGHKKAIQVELPVSLVEKLEHTANRYQLTIHDVAAQAIERYSEKQTRLKDKPVIVPNIGVSVEQEKFIEELVK</sequence>
<gene>
    <name evidence="1" type="ORF">KME28_20395</name>
</gene>
<dbReference type="AlphaFoldDB" id="A0A9E3HC44"/>
<evidence type="ECO:0000313" key="1">
    <source>
        <dbReference type="EMBL" id="MBW4434004.1"/>
    </source>
</evidence>
<accession>A0A9E3HC44</accession>
<dbReference type="Proteomes" id="UP000813215">
    <property type="component" value="Unassembled WGS sequence"/>
</dbReference>
<evidence type="ECO:0000313" key="2">
    <source>
        <dbReference type="Proteomes" id="UP000813215"/>
    </source>
</evidence>
<proteinExistence type="predicted"/>
<dbReference type="EMBL" id="JAHHHW010000119">
    <property type="protein sequence ID" value="MBW4434004.1"/>
    <property type="molecule type" value="Genomic_DNA"/>
</dbReference>